<dbReference type="Proteomes" id="UP000010471">
    <property type="component" value="Chromosome"/>
</dbReference>
<sequence>MGNGVERFSLFVVSASSWEVLHQAFLPLPSPPVIKGRELNSPLNKGGGARCEFNQRLNDISHKANHREKKYQVLSHANLQQLECRC</sequence>
<evidence type="ECO:0000313" key="2">
    <source>
        <dbReference type="Proteomes" id="UP000010471"/>
    </source>
</evidence>
<dbReference type="STRING" id="1173027.Mic7113_2571"/>
<reference evidence="1" key="1">
    <citation type="submission" date="2012-06" db="EMBL/GenBank/DDBJ databases">
        <title>Finished chromosome of genome of Microcoleus sp. PCC 7113.</title>
        <authorList>
            <consortium name="US DOE Joint Genome Institute"/>
            <person name="Gugger M."/>
            <person name="Coursin T."/>
            <person name="Rippka R."/>
            <person name="Tandeau De Marsac N."/>
            <person name="Huntemann M."/>
            <person name="Wei C.-L."/>
            <person name="Han J."/>
            <person name="Detter J.C."/>
            <person name="Han C."/>
            <person name="Tapia R."/>
            <person name="Chen A."/>
            <person name="Kyrpides N."/>
            <person name="Mavromatis K."/>
            <person name="Markowitz V."/>
            <person name="Szeto E."/>
            <person name="Ivanova N."/>
            <person name="Pagani I."/>
            <person name="Pati A."/>
            <person name="Goodwin L."/>
            <person name="Nordberg H.P."/>
            <person name="Cantor M.N."/>
            <person name="Hua S.X."/>
            <person name="Woyke T."/>
            <person name="Kerfeld C.A."/>
        </authorList>
    </citation>
    <scope>NUCLEOTIDE SEQUENCE [LARGE SCALE GENOMIC DNA]</scope>
    <source>
        <strain evidence="1">PCC 7113</strain>
    </source>
</reference>
<keyword evidence="2" id="KW-1185">Reference proteome</keyword>
<dbReference type="EMBL" id="CP003630">
    <property type="protein sequence ID" value="AFZ18365.1"/>
    <property type="molecule type" value="Genomic_DNA"/>
</dbReference>
<gene>
    <name evidence="1" type="ORF">Mic7113_2571</name>
</gene>
<evidence type="ECO:0000313" key="1">
    <source>
        <dbReference type="EMBL" id="AFZ18365.1"/>
    </source>
</evidence>
<dbReference type="AlphaFoldDB" id="K9WD82"/>
<proteinExistence type="predicted"/>
<organism evidence="1 2">
    <name type="scientific">Allocoleopsis franciscana PCC 7113</name>
    <dbReference type="NCBI Taxonomy" id="1173027"/>
    <lineage>
        <taxon>Bacteria</taxon>
        <taxon>Bacillati</taxon>
        <taxon>Cyanobacteriota</taxon>
        <taxon>Cyanophyceae</taxon>
        <taxon>Coleofasciculales</taxon>
        <taxon>Coleofasciculaceae</taxon>
        <taxon>Allocoleopsis</taxon>
        <taxon>Allocoleopsis franciscana</taxon>
    </lineage>
</organism>
<protein>
    <submittedName>
        <fullName evidence="1">Uncharacterized protein</fullName>
    </submittedName>
</protein>
<accession>K9WD82</accession>
<name>K9WD82_9CYAN</name>
<dbReference type="HOGENOM" id="CLU_2494429_0_0_3"/>
<dbReference type="KEGG" id="mic:Mic7113_2571"/>